<dbReference type="Pfam" id="PF13673">
    <property type="entry name" value="Acetyltransf_10"/>
    <property type="match status" value="1"/>
</dbReference>
<dbReference type="Proteomes" id="UP001596395">
    <property type="component" value="Unassembled WGS sequence"/>
</dbReference>
<dbReference type="InterPro" id="IPR050832">
    <property type="entry name" value="Bact_Acetyltransf"/>
</dbReference>
<evidence type="ECO:0000259" key="3">
    <source>
        <dbReference type="PROSITE" id="PS51186"/>
    </source>
</evidence>
<feature type="domain" description="N-acetyltransferase" evidence="3">
    <location>
        <begin position="1"/>
        <end position="175"/>
    </location>
</feature>
<gene>
    <name evidence="4" type="ORF">ACFQGB_04375</name>
</gene>
<organism evidence="4 5">
    <name type="scientific">Halorubellus litoreus</name>
    <dbReference type="NCBI Taxonomy" id="755308"/>
    <lineage>
        <taxon>Archaea</taxon>
        <taxon>Methanobacteriati</taxon>
        <taxon>Methanobacteriota</taxon>
        <taxon>Stenosarchaea group</taxon>
        <taxon>Halobacteria</taxon>
        <taxon>Halobacteriales</taxon>
        <taxon>Halorubellaceae</taxon>
        <taxon>Halorubellus</taxon>
    </lineage>
</organism>
<keyword evidence="5" id="KW-1185">Reference proteome</keyword>
<dbReference type="InterPro" id="IPR016181">
    <property type="entry name" value="Acyl_CoA_acyltransferase"/>
</dbReference>
<keyword evidence="2 4" id="KW-0012">Acyltransferase</keyword>
<dbReference type="EC" id="2.3.-.-" evidence="4"/>
<dbReference type="RefSeq" id="WP_336349084.1">
    <property type="nucleotide sequence ID" value="NZ_JAZAQL010000001.1"/>
</dbReference>
<dbReference type="InterPro" id="IPR000182">
    <property type="entry name" value="GNAT_dom"/>
</dbReference>
<dbReference type="CDD" id="cd04301">
    <property type="entry name" value="NAT_SF"/>
    <property type="match status" value="1"/>
</dbReference>
<evidence type="ECO:0000313" key="4">
    <source>
        <dbReference type="EMBL" id="MFC6952091.1"/>
    </source>
</evidence>
<dbReference type="PANTHER" id="PTHR43877:SF2">
    <property type="entry name" value="AMINOALKYLPHOSPHONATE N-ACETYLTRANSFERASE-RELATED"/>
    <property type="match status" value="1"/>
</dbReference>
<comment type="caution">
    <text evidence="4">The sequence shown here is derived from an EMBL/GenBank/DDBJ whole genome shotgun (WGS) entry which is preliminary data.</text>
</comment>
<name>A0ABD5VDQ4_9EURY</name>
<evidence type="ECO:0000256" key="1">
    <source>
        <dbReference type="ARBA" id="ARBA00022679"/>
    </source>
</evidence>
<evidence type="ECO:0000256" key="2">
    <source>
        <dbReference type="ARBA" id="ARBA00023315"/>
    </source>
</evidence>
<dbReference type="AlphaFoldDB" id="A0ABD5VDQ4"/>
<proteinExistence type="predicted"/>
<keyword evidence="1 4" id="KW-0808">Transferase</keyword>
<dbReference type="PANTHER" id="PTHR43877">
    <property type="entry name" value="AMINOALKYLPHOSPHONATE N-ACETYLTRANSFERASE-RELATED-RELATED"/>
    <property type="match status" value="1"/>
</dbReference>
<dbReference type="Gene3D" id="3.40.630.30">
    <property type="match status" value="1"/>
</dbReference>
<evidence type="ECO:0000313" key="5">
    <source>
        <dbReference type="Proteomes" id="UP001596395"/>
    </source>
</evidence>
<protein>
    <submittedName>
        <fullName evidence="4">GNAT family N-acetyltransferase</fullName>
        <ecNumber evidence="4">2.3.-.-</ecNumber>
    </submittedName>
</protein>
<dbReference type="SUPFAM" id="SSF55729">
    <property type="entry name" value="Acyl-CoA N-acyltransferases (Nat)"/>
    <property type="match status" value="1"/>
</dbReference>
<reference evidence="4 5" key="1">
    <citation type="journal article" date="2019" name="Int. J. Syst. Evol. Microbiol.">
        <title>The Global Catalogue of Microorganisms (GCM) 10K type strain sequencing project: providing services to taxonomists for standard genome sequencing and annotation.</title>
        <authorList>
            <consortium name="The Broad Institute Genomics Platform"/>
            <consortium name="The Broad Institute Genome Sequencing Center for Infectious Disease"/>
            <person name="Wu L."/>
            <person name="Ma J."/>
        </authorList>
    </citation>
    <scope>NUCLEOTIDE SEQUENCE [LARGE SCALE GENOMIC DNA]</scope>
    <source>
        <strain evidence="4 5">GX26</strain>
    </source>
</reference>
<accession>A0ABD5VDQ4</accession>
<dbReference type="PROSITE" id="PS51186">
    <property type="entry name" value="GNAT"/>
    <property type="match status" value="1"/>
</dbReference>
<dbReference type="EMBL" id="JBHSXN010000001">
    <property type="protein sequence ID" value="MFC6952091.1"/>
    <property type="molecule type" value="Genomic_DNA"/>
</dbReference>
<dbReference type="GO" id="GO:0016746">
    <property type="term" value="F:acyltransferase activity"/>
    <property type="evidence" value="ECO:0007669"/>
    <property type="project" value="UniProtKB-KW"/>
</dbReference>
<sequence length="191" mass="20172">MNVRRMTDLDRGAVANLHRRSARELGAEAYDEETAKAWAGDRCHCDYDLADADSAFVVAVTAPDVTRGPRVERSPGGGEGDVAGFAHLDLSAGEVVAVYVSPTYAGEGVGSMLLSHLEARARDDGVESLSVASSLNAVGFYEHHDYAVTESATVETRGNGVTATLDVRVMEKSLETEVSSVQSAEVPAASR</sequence>